<evidence type="ECO:0008006" key="3">
    <source>
        <dbReference type="Google" id="ProtNLM"/>
    </source>
</evidence>
<dbReference type="InterPro" id="IPR016024">
    <property type="entry name" value="ARM-type_fold"/>
</dbReference>
<keyword evidence="1" id="KW-0812">Transmembrane</keyword>
<reference evidence="2" key="1">
    <citation type="submission" date="2020-02" db="EMBL/GenBank/DDBJ databases">
        <authorList>
            <person name="Meier V. D."/>
        </authorList>
    </citation>
    <scope>NUCLEOTIDE SEQUENCE</scope>
    <source>
        <strain evidence="2">AVDCRST_MAG89</strain>
    </source>
</reference>
<keyword evidence="1" id="KW-0472">Membrane</keyword>
<dbReference type="SUPFAM" id="SSF48371">
    <property type="entry name" value="ARM repeat"/>
    <property type="match status" value="1"/>
</dbReference>
<sequence length="229" mass="25222">MPGKLLLAALLLLANAAVIGLWWIGTEPDAYLWTTRATADVTERVREAGLAVFWWRWPVWAILLNGTAAAVLLVRRAWRRAAVVAGAALLCAFGLDRWGDRQLADEYFTLFQLQYRAEPLVTEPLLQAGPSVGPFVVAHVADRGAEHRLYAIGALGEIGFEPAVPLLIRVMNDTTESVYIRAGAWKALREIGTDEARASTTRFEAALKQPGADSALAAHMRRLRRPEAR</sequence>
<protein>
    <recommendedName>
        <fullName evidence="3">HEAT repeat domain-containing protein</fullName>
    </recommendedName>
</protein>
<evidence type="ECO:0000313" key="2">
    <source>
        <dbReference type="EMBL" id="CAA9359320.1"/>
    </source>
</evidence>
<accession>A0A6J4MHF7</accession>
<dbReference type="Gene3D" id="1.25.10.10">
    <property type="entry name" value="Leucine-rich Repeat Variant"/>
    <property type="match status" value="1"/>
</dbReference>
<keyword evidence="1" id="KW-1133">Transmembrane helix</keyword>
<dbReference type="EMBL" id="CADCTV010000761">
    <property type="protein sequence ID" value="CAA9359320.1"/>
    <property type="molecule type" value="Genomic_DNA"/>
</dbReference>
<dbReference type="InterPro" id="IPR011989">
    <property type="entry name" value="ARM-like"/>
</dbReference>
<organism evidence="2">
    <name type="scientific">uncultured Gemmatimonadota bacterium</name>
    <dbReference type="NCBI Taxonomy" id="203437"/>
    <lineage>
        <taxon>Bacteria</taxon>
        <taxon>Pseudomonadati</taxon>
        <taxon>Gemmatimonadota</taxon>
        <taxon>environmental samples</taxon>
    </lineage>
</organism>
<dbReference type="Pfam" id="PF13646">
    <property type="entry name" value="HEAT_2"/>
    <property type="match status" value="1"/>
</dbReference>
<dbReference type="AlphaFoldDB" id="A0A6J4MHF7"/>
<proteinExistence type="predicted"/>
<evidence type="ECO:0000256" key="1">
    <source>
        <dbReference type="SAM" id="Phobius"/>
    </source>
</evidence>
<gene>
    <name evidence="2" type="ORF">AVDCRST_MAG89-3638</name>
</gene>
<feature type="transmembrane region" description="Helical" evidence="1">
    <location>
        <begin position="54"/>
        <end position="74"/>
    </location>
</feature>
<name>A0A6J4MHF7_9BACT</name>